<organism evidence="5 6">
    <name type="scientific">Vogesella indigofera</name>
    <name type="common">Pseudomonas indigofera</name>
    <dbReference type="NCBI Taxonomy" id="45465"/>
    <lineage>
        <taxon>Bacteria</taxon>
        <taxon>Pseudomonadati</taxon>
        <taxon>Pseudomonadota</taxon>
        <taxon>Betaproteobacteria</taxon>
        <taxon>Neisseriales</taxon>
        <taxon>Chromobacteriaceae</taxon>
        <taxon>Vogesella</taxon>
    </lineage>
</organism>
<dbReference type="SUPFAM" id="SSF69593">
    <property type="entry name" value="Glycerol-3-phosphate (1)-acyltransferase"/>
    <property type="match status" value="1"/>
</dbReference>
<dbReference type="PANTHER" id="PTHR10434:SF9">
    <property type="entry name" value="PHOSPHOLIPID_GLYCEROL ACYLTRANSFERASE DOMAIN-CONTAINING PROTEIN"/>
    <property type="match status" value="1"/>
</dbReference>
<feature type="domain" description="Phospholipid/glycerol acyltransferase" evidence="4">
    <location>
        <begin position="41"/>
        <end position="150"/>
    </location>
</feature>
<comment type="caution">
    <text evidence="5">The sequence shown here is derived from an EMBL/GenBank/DDBJ whole genome shotgun (WGS) entry which is preliminary data.</text>
</comment>
<reference evidence="5 6" key="1">
    <citation type="submission" date="2018-10" db="EMBL/GenBank/DDBJ databases">
        <title>Genomic Encyclopedia of Type Strains, Phase IV (KMG-IV): sequencing the most valuable type-strain genomes for metagenomic binning, comparative biology and taxonomic classification.</title>
        <authorList>
            <person name="Goeker M."/>
        </authorList>
    </citation>
    <scope>NUCLEOTIDE SEQUENCE [LARGE SCALE GENOMIC DNA]</scope>
    <source>
        <strain evidence="5 6">DSM 3303</strain>
    </source>
</reference>
<dbReference type="RefSeq" id="WP_120809760.1">
    <property type="nucleotide sequence ID" value="NZ_RBID01000011.1"/>
</dbReference>
<dbReference type="CDD" id="cd07988">
    <property type="entry name" value="LPLAT_ABO13168-like"/>
    <property type="match status" value="1"/>
</dbReference>
<evidence type="ECO:0000256" key="1">
    <source>
        <dbReference type="ARBA" id="ARBA00005189"/>
    </source>
</evidence>
<dbReference type="GO" id="GO:0003841">
    <property type="term" value="F:1-acylglycerol-3-phosphate O-acyltransferase activity"/>
    <property type="evidence" value="ECO:0007669"/>
    <property type="project" value="TreeGrafter"/>
</dbReference>
<comment type="pathway">
    <text evidence="1">Lipid metabolism.</text>
</comment>
<dbReference type="InterPro" id="IPR002123">
    <property type="entry name" value="Plipid/glycerol_acylTrfase"/>
</dbReference>
<accession>A0A495BIA6</accession>
<dbReference type="PANTHER" id="PTHR10434">
    <property type="entry name" value="1-ACYL-SN-GLYCEROL-3-PHOSPHATE ACYLTRANSFERASE"/>
    <property type="match status" value="1"/>
</dbReference>
<dbReference type="SMART" id="SM00563">
    <property type="entry name" value="PlsC"/>
    <property type="match status" value="1"/>
</dbReference>
<evidence type="ECO:0000313" key="5">
    <source>
        <dbReference type="EMBL" id="RKQ61089.1"/>
    </source>
</evidence>
<evidence type="ECO:0000256" key="3">
    <source>
        <dbReference type="ARBA" id="ARBA00023315"/>
    </source>
</evidence>
<evidence type="ECO:0000256" key="2">
    <source>
        <dbReference type="ARBA" id="ARBA00022679"/>
    </source>
</evidence>
<dbReference type="GO" id="GO:0006654">
    <property type="term" value="P:phosphatidic acid biosynthetic process"/>
    <property type="evidence" value="ECO:0007669"/>
    <property type="project" value="TreeGrafter"/>
</dbReference>
<evidence type="ECO:0000313" key="6">
    <source>
        <dbReference type="Proteomes" id="UP000279384"/>
    </source>
</evidence>
<proteinExistence type="predicted"/>
<protein>
    <submittedName>
        <fullName evidence="5">Acyltransferase-like protein</fullName>
    </submittedName>
</protein>
<name>A0A495BIA6_VOGIN</name>
<gene>
    <name evidence="5" type="ORF">C8E02_0856</name>
</gene>
<dbReference type="AlphaFoldDB" id="A0A495BIA6"/>
<keyword evidence="2 5" id="KW-0808">Transferase</keyword>
<dbReference type="Pfam" id="PF01553">
    <property type="entry name" value="Acyltransferase"/>
    <property type="match status" value="1"/>
</dbReference>
<evidence type="ECO:0000259" key="4">
    <source>
        <dbReference type="SMART" id="SM00563"/>
    </source>
</evidence>
<keyword evidence="3 5" id="KW-0012">Acyltransferase</keyword>
<dbReference type="Proteomes" id="UP000279384">
    <property type="component" value="Unassembled WGS sequence"/>
</dbReference>
<sequence>MHYTIFDTPVVRTLCRWFSVATLRLLGWRLEGDFPRLQKYVLIGAPHTSNWDFPLTLMFCFAARARIYWMGKHTLFSGPFGPLMRWLGGVAVDRRQNNSLVEQMVAEFRQRDALVLAVPPEGTRGRVTEWKSGFYYIAQGAGVPIALAYLDYPSKRGGILALYQPGGDIAVDMPQIRAFYRDITGKHPRNQ</sequence>
<dbReference type="EMBL" id="RBID01000011">
    <property type="protein sequence ID" value="RKQ61089.1"/>
    <property type="molecule type" value="Genomic_DNA"/>
</dbReference>